<feature type="region of interest" description="Disordered" evidence="4">
    <location>
        <begin position="160"/>
        <end position="198"/>
    </location>
</feature>
<organism evidence="7 8">
    <name type="scientific">Romanomermis culicivorax</name>
    <name type="common">Nematode worm</name>
    <dbReference type="NCBI Taxonomy" id="13658"/>
    <lineage>
        <taxon>Eukaryota</taxon>
        <taxon>Metazoa</taxon>
        <taxon>Ecdysozoa</taxon>
        <taxon>Nematoda</taxon>
        <taxon>Enoplea</taxon>
        <taxon>Dorylaimia</taxon>
        <taxon>Mermithida</taxon>
        <taxon>Mermithoidea</taxon>
        <taxon>Mermithidae</taxon>
        <taxon>Romanomermis</taxon>
    </lineage>
</organism>
<evidence type="ECO:0000313" key="7">
    <source>
        <dbReference type="Proteomes" id="UP000887565"/>
    </source>
</evidence>
<dbReference type="InterPro" id="IPR008530">
    <property type="entry name" value="CCDC22"/>
</dbReference>
<dbReference type="Pfam" id="PF05667">
    <property type="entry name" value="CCDC22_CC"/>
    <property type="match status" value="1"/>
</dbReference>
<keyword evidence="7" id="KW-1185">Reference proteome</keyword>
<proteinExistence type="inferred from homology"/>
<accession>A0A915L3V7</accession>
<dbReference type="Pfam" id="PF21674">
    <property type="entry name" value="CCDC22_N"/>
    <property type="match status" value="1"/>
</dbReference>
<dbReference type="InterPro" id="IPR048349">
    <property type="entry name" value="CCDC22_N"/>
</dbReference>
<feature type="coiled-coil region" evidence="3">
    <location>
        <begin position="227"/>
        <end position="261"/>
    </location>
</feature>
<evidence type="ECO:0000259" key="5">
    <source>
        <dbReference type="Pfam" id="PF05667"/>
    </source>
</evidence>
<protein>
    <recommendedName>
        <fullName evidence="2">Coiled-coil domain-containing protein 22 homolog</fullName>
    </recommendedName>
</protein>
<evidence type="ECO:0000256" key="3">
    <source>
        <dbReference type="SAM" id="Coils"/>
    </source>
</evidence>
<comment type="similarity">
    <text evidence="1">Belongs to the CCDC22 family.</text>
</comment>
<dbReference type="OMA" id="EFLVRCI"/>
<evidence type="ECO:0000256" key="1">
    <source>
        <dbReference type="ARBA" id="ARBA00006438"/>
    </source>
</evidence>
<evidence type="ECO:0000256" key="2">
    <source>
        <dbReference type="ARBA" id="ARBA00017553"/>
    </source>
</evidence>
<dbReference type="GO" id="GO:2000060">
    <property type="term" value="P:positive regulation of ubiquitin-dependent protein catabolic process"/>
    <property type="evidence" value="ECO:0007669"/>
    <property type="project" value="TreeGrafter"/>
</dbReference>
<name>A0A915L3V7_ROMCU</name>
<dbReference type="Proteomes" id="UP000887565">
    <property type="component" value="Unplaced"/>
</dbReference>
<evidence type="ECO:0000256" key="4">
    <source>
        <dbReference type="SAM" id="MobiDB-lite"/>
    </source>
</evidence>
<evidence type="ECO:0000313" key="8">
    <source>
        <dbReference type="WBParaSite" id="nRc.2.0.1.t45187-RA"/>
    </source>
</evidence>
<sequence>MGDRFRTCTLIADQIKNLGYRGDIGYQTILYGNVVEIRRVLMFLTEKLPKKSESQVIETEDLHHKLLKDVANCLQKHSTAPWTPLFCQRYNYEYDSIHRLWYSTNAENVLPFKTRPILLDSSESIFDQTKNKSECLTSVLENNALLRFDIQVLKTHNQSELTKPVPLKRKPKLPPKPSLLLSDADPVQTTPETMRDNNNWDALSCTNVTSGHTITVSNNDVMLRSAVEQLQHQILEEEISIRKIQEQLSEKQNAVRNLETDINTRKRFVDLLPNIDENCDKLKDYISNSDARSSILMSQWETHRRQLIFEVEALRNEKSVVTNYDKIQNEIFQSSRKIEALEMEIVEKQTYLAELQKDFKARSEKQPKNPHRNFYVKRILEIVANVKKQREEIDKVLSDVNVRQKEINSLSGKLERSFQATDQLMFEDAKKDDCIKRAYRTFVNIHELCAEISADIESTGQILREIRDLEDQIDLEKQNEMDKKLENLVSDLCEIRNENETLERKLAGER</sequence>
<dbReference type="InterPro" id="IPR048348">
    <property type="entry name" value="CCDC22_CC"/>
</dbReference>
<dbReference type="GO" id="GO:0097602">
    <property type="term" value="F:cullin family protein binding"/>
    <property type="evidence" value="ECO:0007669"/>
    <property type="project" value="TreeGrafter"/>
</dbReference>
<dbReference type="AlphaFoldDB" id="A0A915L3V7"/>
<evidence type="ECO:0000259" key="6">
    <source>
        <dbReference type="Pfam" id="PF21674"/>
    </source>
</evidence>
<dbReference type="PANTHER" id="PTHR15668:SF4">
    <property type="entry name" value="COILED-COIL DOMAIN-CONTAINING PROTEIN 22"/>
    <property type="match status" value="1"/>
</dbReference>
<feature type="compositionally biased region" description="Polar residues" evidence="4">
    <location>
        <begin position="187"/>
        <end position="198"/>
    </location>
</feature>
<dbReference type="PANTHER" id="PTHR15668">
    <property type="entry name" value="JM1 PROTEIN"/>
    <property type="match status" value="1"/>
</dbReference>
<keyword evidence="3" id="KW-0175">Coiled coil</keyword>
<dbReference type="WBParaSite" id="nRc.2.0.1.t45187-RA">
    <property type="protein sequence ID" value="nRc.2.0.1.t45187-RA"/>
    <property type="gene ID" value="nRc.2.0.1.g45187"/>
</dbReference>
<reference evidence="8" key="1">
    <citation type="submission" date="2022-11" db="UniProtKB">
        <authorList>
            <consortium name="WormBaseParasite"/>
        </authorList>
    </citation>
    <scope>IDENTIFICATION</scope>
</reference>
<feature type="domain" description="CCDC22 coiled-coil" evidence="5">
    <location>
        <begin position="223"/>
        <end position="478"/>
    </location>
</feature>
<feature type="domain" description="CCDC22 N-terminal" evidence="6">
    <location>
        <begin position="1"/>
        <end position="49"/>
    </location>
</feature>
<feature type="coiled-coil region" evidence="3">
    <location>
        <begin position="324"/>
        <end position="358"/>
    </location>
</feature>